<dbReference type="PANTHER" id="PTHR18968">
    <property type="entry name" value="THIAMINE PYROPHOSPHATE ENZYMES"/>
    <property type="match status" value="1"/>
</dbReference>
<protein>
    <submittedName>
        <fullName evidence="8">Acetolactate synthase-1/2/3 large subunit</fullName>
    </submittedName>
</protein>
<evidence type="ECO:0000256" key="3">
    <source>
        <dbReference type="ARBA" id="ARBA00023052"/>
    </source>
</evidence>
<dbReference type="InterPro" id="IPR000399">
    <property type="entry name" value="TPP-bd_CS"/>
</dbReference>
<comment type="similarity">
    <text evidence="2 4">Belongs to the TPP enzyme family.</text>
</comment>
<dbReference type="GO" id="GO:0003984">
    <property type="term" value="F:acetolactate synthase activity"/>
    <property type="evidence" value="ECO:0007669"/>
    <property type="project" value="TreeGrafter"/>
</dbReference>
<gene>
    <name evidence="8" type="ORF">SAMN05216188_119108</name>
</gene>
<dbReference type="AlphaFoldDB" id="A0A1H9TWQ5"/>
<keyword evidence="9" id="KW-1185">Reference proteome</keyword>
<feature type="domain" description="Thiamine pyrophosphate enzyme TPP-binding" evidence="6">
    <location>
        <begin position="394"/>
        <end position="528"/>
    </location>
</feature>
<dbReference type="GO" id="GO:0009099">
    <property type="term" value="P:L-valine biosynthetic process"/>
    <property type="evidence" value="ECO:0007669"/>
    <property type="project" value="TreeGrafter"/>
</dbReference>
<dbReference type="CDD" id="cd07035">
    <property type="entry name" value="TPP_PYR_POX_like"/>
    <property type="match status" value="1"/>
</dbReference>
<dbReference type="GO" id="GO:0009097">
    <property type="term" value="P:isoleucine biosynthetic process"/>
    <property type="evidence" value="ECO:0007669"/>
    <property type="project" value="TreeGrafter"/>
</dbReference>
<sequence>MSMIPPRISGGDALVRALVAHGTELVFGIPGTHNLGVYRALAEQGVKHVTSRHEQGAGFAADGYARVTGKPGICLTTSGPAVLNAMTAVTQSYSDSVPVLLISPGMPLHHPGRGNGTLHEVRHQSAALEAAIGYSIRVHSVAEIPLAVAQAFAHMTSGRPRPAHLEIPLDLIDTVDRVSDVPPVLVAHPPADAVTVAAAVRRLNSAERPGFIVGGGAKGAAEELTTLAERLGAPVVSTANGKGTFSERHPLSIGAGLHLKAVADFVAECDVVVATGTELASTDLWHGPLKFAGDLIRIDVDPAQMITNALPDYRLVGDAQATVAALNQRLGNGKPGEEAAQRAERWQRLFRKHARAQGAAWLPLVETVQDVLAPGAIIAGDSAMACYYGTLSNLLLERPASFLYPTGFGSLGYGLPAAIGAKLGSPDRQVVALHGDGGVMFTLPELTTAAQERLALPVIVCDNGGYGEIRREMVERGDPVHGVNLPGVDFAKVAKALNCHGVTVSTQDKLATALRKAFTADRPTVIHVVGDLAGS</sequence>
<evidence type="ECO:0000313" key="9">
    <source>
        <dbReference type="Proteomes" id="UP000199352"/>
    </source>
</evidence>
<dbReference type="InterPro" id="IPR045229">
    <property type="entry name" value="TPP_enz"/>
</dbReference>
<evidence type="ECO:0000259" key="5">
    <source>
        <dbReference type="Pfam" id="PF00205"/>
    </source>
</evidence>
<evidence type="ECO:0000256" key="4">
    <source>
        <dbReference type="RuleBase" id="RU362132"/>
    </source>
</evidence>
<organism evidence="8 9">
    <name type="scientific">Lentzea xinjiangensis</name>
    <dbReference type="NCBI Taxonomy" id="402600"/>
    <lineage>
        <taxon>Bacteria</taxon>
        <taxon>Bacillati</taxon>
        <taxon>Actinomycetota</taxon>
        <taxon>Actinomycetes</taxon>
        <taxon>Pseudonocardiales</taxon>
        <taxon>Pseudonocardiaceae</taxon>
        <taxon>Lentzea</taxon>
    </lineage>
</organism>
<dbReference type="PROSITE" id="PS00187">
    <property type="entry name" value="TPP_ENZYMES"/>
    <property type="match status" value="1"/>
</dbReference>
<dbReference type="InterPro" id="IPR012000">
    <property type="entry name" value="Thiamin_PyroP_enz_cen_dom"/>
</dbReference>
<dbReference type="EMBL" id="FOFR01000019">
    <property type="protein sequence ID" value="SES01347.1"/>
    <property type="molecule type" value="Genomic_DNA"/>
</dbReference>
<dbReference type="InterPro" id="IPR012001">
    <property type="entry name" value="Thiamin_PyroP_enz_TPP-bd_dom"/>
</dbReference>
<name>A0A1H9TWQ5_9PSEU</name>
<dbReference type="InterPro" id="IPR029061">
    <property type="entry name" value="THDP-binding"/>
</dbReference>
<reference evidence="9" key="1">
    <citation type="submission" date="2016-10" db="EMBL/GenBank/DDBJ databases">
        <authorList>
            <person name="Varghese N."/>
            <person name="Submissions S."/>
        </authorList>
    </citation>
    <scope>NUCLEOTIDE SEQUENCE [LARGE SCALE GENOMIC DNA]</scope>
    <source>
        <strain evidence="9">CGMCC 4.3525</strain>
    </source>
</reference>
<dbReference type="GO" id="GO:0050660">
    <property type="term" value="F:flavin adenine dinucleotide binding"/>
    <property type="evidence" value="ECO:0007669"/>
    <property type="project" value="TreeGrafter"/>
</dbReference>
<dbReference type="PANTHER" id="PTHR18968:SF13">
    <property type="entry name" value="ACETOLACTATE SYNTHASE CATALYTIC SUBUNIT, MITOCHONDRIAL"/>
    <property type="match status" value="1"/>
</dbReference>
<dbReference type="GO" id="GO:0005948">
    <property type="term" value="C:acetolactate synthase complex"/>
    <property type="evidence" value="ECO:0007669"/>
    <property type="project" value="TreeGrafter"/>
</dbReference>
<dbReference type="SUPFAM" id="SSF52518">
    <property type="entry name" value="Thiamin diphosphate-binding fold (THDP-binding)"/>
    <property type="match status" value="2"/>
</dbReference>
<keyword evidence="3 4" id="KW-0786">Thiamine pyrophosphate</keyword>
<dbReference type="NCBIfam" id="NF005712">
    <property type="entry name" value="PRK07524.1"/>
    <property type="match status" value="1"/>
</dbReference>
<dbReference type="STRING" id="402600.SAMN05216188_119108"/>
<dbReference type="Pfam" id="PF02776">
    <property type="entry name" value="TPP_enzyme_N"/>
    <property type="match status" value="1"/>
</dbReference>
<accession>A0A1H9TWQ5</accession>
<evidence type="ECO:0000313" key="8">
    <source>
        <dbReference type="EMBL" id="SES01347.1"/>
    </source>
</evidence>
<dbReference type="InterPro" id="IPR029035">
    <property type="entry name" value="DHS-like_NAD/FAD-binding_dom"/>
</dbReference>
<feature type="domain" description="Thiamine pyrophosphate enzyme N-terminal TPP-binding" evidence="7">
    <location>
        <begin position="9"/>
        <end position="119"/>
    </location>
</feature>
<dbReference type="Gene3D" id="3.40.50.970">
    <property type="match status" value="2"/>
</dbReference>
<evidence type="ECO:0000256" key="2">
    <source>
        <dbReference type="ARBA" id="ARBA00007812"/>
    </source>
</evidence>
<dbReference type="SUPFAM" id="SSF52467">
    <property type="entry name" value="DHS-like NAD/FAD-binding domain"/>
    <property type="match status" value="1"/>
</dbReference>
<evidence type="ECO:0000256" key="1">
    <source>
        <dbReference type="ARBA" id="ARBA00001964"/>
    </source>
</evidence>
<evidence type="ECO:0000259" key="6">
    <source>
        <dbReference type="Pfam" id="PF02775"/>
    </source>
</evidence>
<feature type="domain" description="Thiamine pyrophosphate enzyme central" evidence="5">
    <location>
        <begin position="196"/>
        <end position="326"/>
    </location>
</feature>
<dbReference type="Gene3D" id="3.40.50.1220">
    <property type="entry name" value="TPP-binding domain"/>
    <property type="match status" value="1"/>
</dbReference>
<dbReference type="GO" id="GO:0000287">
    <property type="term" value="F:magnesium ion binding"/>
    <property type="evidence" value="ECO:0007669"/>
    <property type="project" value="InterPro"/>
</dbReference>
<evidence type="ECO:0000259" key="7">
    <source>
        <dbReference type="Pfam" id="PF02776"/>
    </source>
</evidence>
<dbReference type="CDD" id="cd00568">
    <property type="entry name" value="TPP_enzymes"/>
    <property type="match status" value="1"/>
</dbReference>
<dbReference type="GO" id="GO:0030976">
    <property type="term" value="F:thiamine pyrophosphate binding"/>
    <property type="evidence" value="ECO:0007669"/>
    <property type="project" value="InterPro"/>
</dbReference>
<proteinExistence type="inferred from homology"/>
<comment type="cofactor">
    <cofactor evidence="1">
        <name>thiamine diphosphate</name>
        <dbReference type="ChEBI" id="CHEBI:58937"/>
    </cofactor>
</comment>
<dbReference type="Proteomes" id="UP000199352">
    <property type="component" value="Unassembled WGS sequence"/>
</dbReference>
<dbReference type="Pfam" id="PF02775">
    <property type="entry name" value="TPP_enzyme_C"/>
    <property type="match status" value="1"/>
</dbReference>
<dbReference type="InterPro" id="IPR011766">
    <property type="entry name" value="TPP_enzyme_TPP-bd"/>
</dbReference>
<dbReference type="Pfam" id="PF00205">
    <property type="entry name" value="TPP_enzyme_M"/>
    <property type="match status" value="1"/>
</dbReference>